<feature type="repeat" description="NHL" evidence="9">
    <location>
        <begin position="383"/>
        <end position="420"/>
    </location>
</feature>
<dbReference type="PROSITE" id="PS51125">
    <property type="entry name" value="NHL"/>
    <property type="match status" value="3"/>
</dbReference>
<comment type="subcellular location">
    <subcellularLocation>
        <location evidence="2">Cytoplasm</location>
    </subcellularLocation>
    <subcellularLocation>
        <location evidence="1">Nucleus speckle</location>
    </subcellularLocation>
</comment>
<keyword evidence="4" id="KW-0963">Cytoplasm</keyword>
<dbReference type="SUPFAM" id="SSF48371">
    <property type="entry name" value="ARM repeat"/>
    <property type="match status" value="2"/>
</dbReference>
<dbReference type="GO" id="GO:0005829">
    <property type="term" value="C:cytosol"/>
    <property type="evidence" value="ECO:0007669"/>
    <property type="project" value="TreeGrafter"/>
</dbReference>
<dbReference type="InterPro" id="IPR011989">
    <property type="entry name" value="ARM-like"/>
</dbReference>
<dbReference type="InterPro" id="IPR021843">
    <property type="entry name" value="PSME4_C"/>
</dbReference>
<dbReference type="Gene3D" id="2.120.10.30">
    <property type="entry name" value="TolB, C-terminal domain"/>
    <property type="match status" value="2"/>
</dbReference>
<evidence type="ECO:0000256" key="1">
    <source>
        <dbReference type="ARBA" id="ARBA00004324"/>
    </source>
</evidence>
<evidence type="ECO:0000256" key="4">
    <source>
        <dbReference type="ARBA" id="ARBA00022490"/>
    </source>
</evidence>
<dbReference type="InterPro" id="IPR055455">
    <property type="entry name" value="HEAT_PSME4"/>
</dbReference>
<keyword evidence="8" id="KW-0539">Nucleus</keyword>
<feature type="domain" description="Proteasome activator Blm10 middle HEAT repeats region" evidence="11">
    <location>
        <begin position="512"/>
        <end position="949"/>
    </location>
</feature>
<feature type="repeat" description="NHL" evidence="9">
    <location>
        <begin position="483"/>
        <end position="514"/>
    </location>
</feature>
<reference evidence="13" key="1">
    <citation type="submission" date="2021-02" db="EMBL/GenBank/DDBJ databases">
        <authorList>
            <person name="Nowell W R."/>
        </authorList>
    </citation>
    <scope>NUCLEOTIDE SEQUENCE</scope>
</reference>
<dbReference type="OrthoDB" id="17907at2759"/>
<evidence type="ECO:0000256" key="5">
    <source>
        <dbReference type="ARBA" id="ARBA00022737"/>
    </source>
</evidence>
<dbReference type="InterPro" id="IPR035309">
    <property type="entry name" value="PSME4"/>
</dbReference>
<dbReference type="GO" id="GO:0016504">
    <property type="term" value="F:peptidase activator activity"/>
    <property type="evidence" value="ECO:0007669"/>
    <property type="project" value="InterPro"/>
</dbReference>
<dbReference type="InterPro" id="IPR011042">
    <property type="entry name" value="6-blade_b-propeller_TolB-like"/>
</dbReference>
<evidence type="ECO:0000256" key="7">
    <source>
        <dbReference type="ARBA" id="ARBA00023204"/>
    </source>
</evidence>
<proteinExistence type="inferred from homology"/>
<comment type="similarity">
    <text evidence="3">Belongs to the BLM10 family.</text>
</comment>
<evidence type="ECO:0000259" key="10">
    <source>
        <dbReference type="Pfam" id="PF11919"/>
    </source>
</evidence>
<dbReference type="GO" id="GO:0006281">
    <property type="term" value="P:DNA repair"/>
    <property type="evidence" value="ECO:0007669"/>
    <property type="project" value="UniProtKB-KW"/>
</dbReference>
<feature type="domain" description="Proteasome activator complex subunit 4 C-terminal" evidence="10">
    <location>
        <begin position="1862"/>
        <end position="1948"/>
    </location>
</feature>
<evidence type="ECO:0000256" key="9">
    <source>
        <dbReference type="PROSITE-ProRule" id="PRU00504"/>
    </source>
</evidence>
<dbReference type="PANTHER" id="PTHR32170">
    <property type="entry name" value="PROTEASOME ACTIVATOR COMPLEX SUBUNIT 4"/>
    <property type="match status" value="1"/>
</dbReference>
<evidence type="ECO:0000256" key="6">
    <source>
        <dbReference type="ARBA" id="ARBA00022763"/>
    </source>
</evidence>
<evidence type="ECO:0000256" key="2">
    <source>
        <dbReference type="ARBA" id="ARBA00004496"/>
    </source>
</evidence>
<dbReference type="GO" id="GO:0070628">
    <property type="term" value="F:proteasome binding"/>
    <property type="evidence" value="ECO:0007669"/>
    <property type="project" value="InterPro"/>
</dbReference>
<dbReference type="Gene3D" id="1.25.10.10">
    <property type="entry name" value="Leucine-rich Repeat Variant"/>
    <property type="match status" value="1"/>
</dbReference>
<gene>
    <name evidence="13" type="ORF">RFH988_LOCUS2134</name>
</gene>
<keyword evidence="6" id="KW-0227">DNA damage</keyword>
<keyword evidence="5" id="KW-0677">Repeat</keyword>
<evidence type="ECO:0000313" key="14">
    <source>
        <dbReference type="Proteomes" id="UP000663882"/>
    </source>
</evidence>
<feature type="repeat" description="NHL" evidence="9">
    <location>
        <begin position="434"/>
        <end position="470"/>
    </location>
</feature>
<dbReference type="Pfam" id="PF11919">
    <property type="entry name" value="PSME4_C"/>
    <property type="match status" value="1"/>
</dbReference>
<dbReference type="InterPro" id="IPR016024">
    <property type="entry name" value="ARM-type_fold"/>
</dbReference>
<sequence length="1948" mass="223952">MAGTVIPEDDIYTNANDSNLETLCLIWLDANVNVKYIQDTERQLCSIINRFKTFQNVEQCQKYIERRSQQDQLVIVTSGRLGQVIVPSIHKLRQVLSIYVYCTDKKSNKKWADKFSKVKDVVINLDKLIARIKADHRIQRKIEEPLVINIFTTSFGKGKSTSGVNGKSTSGVNGKSTSGVNGKFVFSQVFIDCLLRLKSTETDKNELINHCKQQYEVISNTPVNVQWAQNGVIVAGGYGNGHSSYQFCFPHGFFIDDDQTMVIADNGNNRIVQWKVGGKHGKVMAGDRGPGNRLDQLNQPTDVIIDKATDSLIICDGDNRRLLRWSRRNDTNQGEILLDNVRCYGLAMDDQRYLYISDTKHNEVRRYQLGDKKGIVVAGGNGKGANLNQLNIPTYIFVDKQQAVYVSERHNHRVTKWNKDATAGIIVSGGQGQGQALTQLSQPEGLFVDPLGTVYVVDSFNNRVMCWPQGAKQGTVIIGGNGRGQGANQLNGPMGLSFDRHGNLYVADCGNDRILRERKPSPVWQFSPHESFRLTEEDITDFVNCVKEYAFISIFNKDYAKDATEACQYLSILRPELIVPPIVEMVFESIDNTNEPHRFTSIMTCLTRITRELIRQTSDYSQGQTYVLPLLMSVLPGIDLNDFKKTSVTLEFLNTMFMLITCVDCSSAVNIRNDLDDIEIEVCLSTAKFDDFIHEFLNRIFQIIKVLSTDTSDAAVAIDEANMEDSTLESNLKTIMTNIVQQCSSKIFRIIREKITDFVTRSYWSSKVRKIVASLVRAIVLGDPAETLKYLLPKTCDYINKIMNDAEGHGLLTDHKGDKELTWYLYLFSELLRARGDTLIIYKQMIISVFHRCIQIIHKGSYKAVASAAKHLLKSLTHIHLINNRSTIENIDGPYVDFLPIRMWGQPVDVDKFQAQYYIPGDDELNFVREFVETFMYLELELLKEKSSKLSNEERLRSLTIVHHIATGCFRVVPRISSPNVQNLEPTVVPYSSQSQVQYSMYSKQPKFRENIRLRLLIDIGKLLDILVTSHSDDVSSIKIAHKIYSATSIYYGGSKHHVNELRKEFQANKLFIKNRLCSERQNPRFLIMKRIALQLEQFEIIEYATLTEIDKQVALKLFELSTNRYSEVRRQAQNELFSVLNRYRFSSQVLVDRIIELLNASGEVDHDQIKGCLYILLGNNNCFLPTEDSWATIEKLWPTLVRTPHASKISTQNLITDIKIHINKVFVTKEIIQNLNEKSIRAAAVLWHPLESNEMNTREVHNQANIQLYNRLMETLSSLLKDNILTWRQQETAMAFLCLLLQRQIPIPSSCIQTSVNLLVHDHSELRKYAAKSVAAICRLQKTPRIYVEKTLDKILQENQNNGSTVITHDECQPGDRDDNLWITIDNYKPPESQAEWEQTCFMDKTFLGYYAWPNIIKYPINKRAYYTQNDMPEQVAIIYNRFIDKNFIIQLTNLTALFRNFGLAFVNNFIEQVYVLIRDKTHEKQEGSHRVAAEIVAAIIRGSKYWTLEMLDELWTKLTPLLTEVCLNLDSETLRYWNTAFNCAMEHEDPRRMYRLVEFIRTLIDNQSSSNTFNETSRWSLIQTLRMFEWRIPSIWCDIYEHAKDLLDHSFKSVREHIATVLSMSFSFDVRLFNGDSKRHPNINQCMDVICDKLHRAIEIYEKTPLVNVYGQFVEIDAEACKALNVIETVILMHTNLFTWCRQPIKNGILRLFPYLCEIESVVANDPVFKRNLATSRMHVAMAYLHGNYLEILIEQLEEVCASPKWHARQAAIEFVQSMIFCNLFNARPYALRLHDLVLKCLFDERLEVRTVASTTLSGLYQCGYIQMIEHDLKYFRVMAKTKYLTKIDSTKVKSAKNIIKRHGGALGLCAIVLSSPYDIPTYLPEALMVLCEHSHDPDPIQKSIKQCLSEFRRTHYDSWHEHQEKFTERQLLLLADAFISRSYYA</sequence>
<evidence type="ECO:0000259" key="12">
    <source>
        <dbReference type="Pfam" id="PF23096"/>
    </source>
</evidence>
<evidence type="ECO:0000313" key="13">
    <source>
        <dbReference type="EMBL" id="CAF0766617.1"/>
    </source>
</evidence>
<dbReference type="SUPFAM" id="SSF63825">
    <property type="entry name" value="YWTD domain"/>
    <property type="match status" value="1"/>
</dbReference>
<protein>
    <submittedName>
        <fullName evidence="13">Uncharacterized protein</fullName>
    </submittedName>
</protein>
<accession>A0A813QG57</accession>
<dbReference type="Pfam" id="PF23096">
    <property type="entry name" value="HEAT_PSME4"/>
    <property type="match status" value="1"/>
</dbReference>
<dbReference type="PANTHER" id="PTHR32170:SF3">
    <property type="entry name" value="PROTEASOME ACTIVATOR COMPLEX SUBUNIT 4"/>
    <property type="match status" value="1"/>
</dbReference>
<dbReference type="GO" id="GO:0016607">
    <property type="term" value="C:nuclear speck"/>
    <property type="evidence" value="ECO:0007669"/>
    <property type="project" value="UniProtKB-SubCell"/>
</dbReference>
<evidence type="ECO:0000259" key="11">
    <source>
        <dbReference type="Pfam" id="PF16507"/>
    </source>
</evidence>
<feature type="domain" description="Proteasome activator complex subunit 4-like HEAT repeat-like" evidence="12">
    <location>
        <begin position="1314"/>
        <end position="1585"/>
    </location>
</feature>
<comment type="caution">
    <text evidence="13">The sequence shown here is derived from an EMBL/GenBank/DDBJ whole genome shotgun (WGS) entry which is preliminary data.</text>
</comment>
<dbReference type="Gene3D" id="2.40.10.500">
    <property type="match status" value="1"/>
</dbReference>
<evidence type="ECO:0000256" key="8">
    <source>
        <dbReference type="ARBA" id="ARBA00023242"/>
    </source>
</evidence>
<organism evidence="13 14">
    <name type="scientific">Rotaria sordida</name>
    <dbReference type="NCBI Taxonomy" id="392033"/>
    <lineage>
        <taxon>Eukaryota</taxon>
        <taxon>Metazoa</taxon>
        <taxon>Spiralia</taxon>
        <taxon>Gnathifera</taxon>
        <taxon>Rotifera</taxon>
        <taxon>Eurotatoria</taxon>
        <taxon>Bdelloidea</taxon>
        <taxon>Philodinida</taxon>
        <taxon>Philodinidae</taxon>
        <taxon>Rotaria</taxon>
    </lineage>
</organism>
<dbReference type="EMBL" id="CAJNOO010000044">
    <property type="protein sequence ID" value="CAF0766617.1"/>
    <property type="molecule type" value="Genomic_DNA"/>
</dbReference>
<dbReference type="Pfam" id="PF16507">
    <property type="entry name" value="HEAT_PSME4_mid"/>
    <property type="match status" value="1"/>
</dbReference>
<dbReference type="CDD" id="cd05819">
    <property type="entry name" value="NHL"/>
    <property type="match status" value="1"/>
</dbReference>
<name>A0A813QG57_9BILA</name>
<dbReference type="GO" id="GO:0010499">
    <property type="term" value="P:proteasomal ubiquitin-independent protein catabolic process"/>
    <property type="evidence" value="ECO:0007669"/>
    <property type="project" value="TreeGrafter"/>
</dbReference>
<keyword evidence="7" id="KW-0234">DNA repair</keyword>
<dbReference type="Proteomes" id="UP000663882">
    <property type="component" value="Unassembled WGS sequence"/>
</dbReference>
<dbReference type="InterPro" id="IPR001258">
    <property type="entry name" value="NHL_repeat"/>
</dbReference>
<dbReference type="InterPro" id="IPR032430">
    <property type="entry name" value="Blm10_mid"/>
</dbReference>
<evidence type="ECO:0000256" key="3">
    <source>
        <dbReference type="ARBA" id="ARBA00005739"/>
    </source>
</evidence>